<evidence type="ECO:0000256" key="1">
    <source>
        <dbReference type="SAM" id="SignalP"/>
    </source>
</evidence>
<sequence length="80" mass="8875">MPRLPVRARRRRKMLSRLVLALMCAAAGAAGAAPRKADCDGRPLSPELYRFQIPDVLGTRNISLDQYRGHVLLVVNVATY</sequence>
<dbReference type="InterPro" id="IPR036249">
    <property type="entry name" value="Thioredoxin-like_sf"/>
</dbReference>
<dbReference type="AlphaFoldDB" id="A0A131Z3D1"/>
<protein>
    <submittedName>
        <fullName evidence="2">Glutathione peroxidase</fullName>
    </submittedName>
</protein>
<dbReference type="GO" id="GO:0004601">
    <property type="term" value="F:peroxidase activity"/>
    <property type="evidence" value="ECO:0007669"/>
    <property type="project" value="UniProtKB-KW"/>
</dbReference>
<keyword evidence="1" id="KW-0732">Signal</keyword>
<evidence type="ECO:0000313" key="2">
    <source>
        <dbReference type="EMBL" id="JAP85255.1"/>
    </source>
</evidence>
<keyword evidence="2" id="KW-0575">Peroxidase</keyword>
<name>A0A131Z3D1_RHIAP</name>
<dbReference type="Gene3D" id="3.40.30.10">
    <property type="entry name" value="Glutaredoxin"/>
    <property type="match status" value="1"/>
</dbReference>
<accession>A0A131Z3D1</accession>
<keyword evidence="2" id="KW-0560">Oxidoreductase</keyword>
<proteinExistence type="predicted"/>
<feature type="signal peptide" evidence="1">
    <location>
        <begin position="1"/>
        <end position="31"/>
    </location>
</feature>
<feature type="chain" id="PRO_5007286636" evidence="1">
    <location>
        <begin position="32"/>
        <end position="80"/>
    </location>
</feature>
<dbReference type="EMBL" id="GEDV01003302">
    <property type="protein sequence ID" value="JAP85255.1"/>
    <property type="molecule type" value="Transcribed_RNA"/>
</dbReference>
<dbReference type="SUPFAM" id="SSF52833">
    <property type="entry name" value="Thioredoxin-like"/>
    <property type="match status" value="1"/>
</dbReference>
<reference evidence="2" key="1">
    <citation type="journal article" date="2016" name="Ticks Tick Borne Dis.">
        <title>De novo assembly and annotation of the salivary gland transcriptome of Rhipicephalus appendiculatus male and female ticks during blood feeding.</title>
        <authorList>
            <person name="de Castro M.H."/>
            <person name="de Klerk D."/>
            <person name="Pienaar R."/>
            <person name="Latif A.A."/>
            <person name="Rees D.J."/>
            <person name="Mans B.J."/>
        </authorList>
    </citation>
    <scope>NUCLEOTIDE SEQUENCE</scope>
    <source>
        <tissue evidence="2">Salivary glands</tissue>
    </source>
</reference>
<organism evidence="2">
    <name type="scientific">Rhipicephalus appendiculatus</name>
    <name type="common">Brown ear tick</name>
    <dbReference type="NCBI Taxonomy" id="34631"/>
    <lineage>
        <taxon>Eukaryota</taxon>
        <taxon>Metazoa</taxon>
        <taxon>Ecdysozoa</taxon>
        <taxon>Arthropoda</taxon>
        <taxon>Chelicerata</taxon>
        <taxon>Arachnida</taxon>
        <taxon>Acari</taxon>
        <taxon>Parasitiformes</taxon>
        <taxon>Ixodida</taxon>
        <taxon>Ixodoidea</taxon>
        <taxon>Ixodidae</taxon>
        <taxon>Rhipicephalinae</taxon>
        <taxon>Rhipicephalus</taxon>
        <taxon>Rhipicephalus</taxon>
    </lineage>
</organism>